<feature type="compositionally biased region" description="Pro residues" evidence="1">
    <location>
        <begin position="111"/>
        <end position="127"/>
    </location>
</feature>
<comment type="caution">
    <text evidence="2">The sequence shown here is derived from an EMBL/GenBank/DDBJ whole genome shotgun (WGS) entry which is preliminary data.</text>
</comment>
<dbReference type="Proteomes" id="UP000257109">
    <property type="component" value="Unassembled WGS sequence"/>
</dbReference>
<sequence>MKKMTPILKLHKNKWYIMLMMRLKCCWQGIYMIREKLEKILHLKFLTLVQVLMPPKAKRLKYIASQGHPLRMESSQTFVPLMTPNQQPHIPPIALNQQPHISLMSPTQQPHIPPIDPTQQPHIPPKTPIQQPHILPKAPI</sequence>
<protein>
    <submittedName>
        <fullName evidence="2">Uncharacterized protein</fullName>
    </submittedName>
</protein>
<feature type="non-terminal residue" evidence="2">
    <location>
        <position position="1"/>
    </location>
</feature>
<evidence type="ECO:0000313" key="2">
    <source>
        <dbReference type="EMBL" id="RDX96560.1"/>
    </source>
</evidence>
<gene>
    <name evidence="2" type="ORF">CR513_20762</name>
</gene>
<reference evidence="2" key="1">
    <citation type="submission" date="2018-05" db="EMBL/GenBank/DDBJ databases">
        <title>Draft genome of Mucuna pruriens seed.</title>
        <authorList>
            <person name="Nnadi N.E."/>
            <person name="Vos R."/>
            <person name="Hasami M.H."/>
            <person name="Devisetty U.K."/>
            <person name="Aguiy J.C."/>
        </authorList>
    </citation>
    <scope>NUCLEOTIDE SEQUENCE [LARGE SCALE GENOMIC DNA]</scope>
    <source>
        <strain evidence="2">JCA_2017</strain>
    </source>
</reference>
<dbReference type="EMBL" id="QJKJ01003854">
    <property type="protein sequence ID" value="RDX96560.1"/>
    <property type="molecule type" value="Genomic_DNA"/>
</dbReference>
<evidence type="ECO:0000256" key="1">
    <source>
        <dbReference type="SAM" id="MobiDB-lite"/>
    </source>
</evidence>
<evidence type="ECO:0000313" key="3">
    <source>
        <dbReference type="Proteomes" id="UP000257109"/>
    </source>
</evidence>
<feature type="region of interest" description="Disordered" evidence="1">
    <location>
        <begin position="104"/>
        <end position="140"/>
    </location>
</feature>
<dbReference type="AlphaFoldDB" id="A0A371H166"/>
<keyword evidence="3" id="KW-1185">Reference proteome</keyword>
<organism evidence="2 3">
    <name type="scientific">Mucuna pruriens</name>
    <name type="common">Velvet bean</name>
    <name type="synonym">Dolichos pruriens</name>
    <dbReference type="NCBI Taxonomy" id="157652"/>
    <lineage>
        <taxon>Eukaryota</taxon>
        <taxon>Viridiplantae</taxon>
        <taxon>Streptophyta</taxon>
        <taxon>Embryophyta</taxon>
        <taxon>Tracheophyta</taxon>
        <taxon>Spermatophyta</taxon>
        <taxon>Magnoliopsida</taxon>
        <taxon>eudicotyledons</taxon>
        <taxon>Gunneridae</taxon>
        <taxon>Pentapetalae</taxon>
        <taxon>rosids</taxon>
        <taxon>fabids</taxon>
        <taxon>Fabales</taxon>
        <taxon>Fabaceae</taxon>
        <taxon>Papilionoideae</taxon>
        <taxon>50 kb inversion clade</taxon>
        <taxon>NPAAA clade</taxon>
        <taxon>indigoferoid/millettioid clade</taxon>
        <taxon>Phaseoleae</taxon>
        <taxon>Mucuna</taxon>
    </lineage>
</organism>
<name>A0A371H166_MUCPR</name>
<accession>A0A371H166</accession>
<proteinExistence type="predicted"/>